<comment type="caution">
    <text evidence="1">The sequence shown here is derived from an EMBL/GenBank/DDBJ whole genome shotgun (WGS) entry which is preliminary data.</text>
</comment>
<protein>
    <submittedName>
        <fullName evidence="1">Uncharacterized protein</fullName>
    </submittedName>
</protein>
<dbReference type="RefSeq" id="WP_151511238.1">
    <property type="nucleotide sequence ID" value="NZ_JBMVCA010000010.1"/>
</dbReference>
<organism evidence="1 2">
    <name type="scientific">Streptomyces arboris</name>
    <dbReference type="NCBI Taxonomy" id="2600619"/>
    <lineage>
        <taxon>Bacteria</taxon>
        <taxon>Bacillati</taxon>
        <taxon>Actinomycetota</taxon>
        <taxon>Actinomycetes</taxon>
        <taxon>Kitasatosporales</taxon>
        <taxon>Streptomycetaceae</taxon>
        <taxon>Streptomyces</taxon>
    </lineage>
</organism>
<dbReference type="Proteomes" id="UP000326907">
    <property type="component" value="Unassembled WGS sequence"/>
</dbReference>
<evidence type="ECO:0000313" key="2">
    <source>
        <dbReference type="Proteomes" id="UP000326907"/>
    </source>
</evidence>
<dbReference type="EMBL" id="VYUA01000015">
    <property type="protein sequence ID" value="KAB2591044.1"/>
    <property type="molecule type" value="Genomic_DNA"/>
</dbReference>
<keyword evidence="2" id="KW-1185">Reference proteome</keyword>
<evidence type="ECO:0000313" key="1">
    <source>
        <dbReference type="EMBL" id="KAB2591044.1"/>
    </source>
</evidence>
<dbReference type="AlphaFoldDB" id="A0A5N5EYE8"/>
<gene>
    <name evidence="1" type="ORF">F5983_17920</name>
</gene>
<name>A0A5N5EYE8_9ACTN</name>
<accession>A0A5N5EYE8</accession>
<sequence length="67" mass="7227">MGILRKACRRCTKRGRLRRGVCRRCRLKEHGADAAETGTDVAEAVVEVGALSAVGRVFGAIARALFN</sequence>
<proteinExistence type="predicted"/>
<reference evidence="1 2" key="1">
    <citation type="submission" date="2019-09" db="EMBL/GenBank/DDBJ databases">
        <authorList>
            <person name="Liu P."/>
        </authorList>
    </citation>
    <scope>NUCLEOTIDE SEQUENCE [LARGE SCALE GENOMIC DNA]</scope>
    <source>
        <strain evidence="1 2">TRM68085</strain>
    </source>
</reference>